<dbReference type="EMBL" id="MVHP01000003">
    <property type="protein sequence ID" value="ORA68295.1"/>
    <property type="molecule type" value="Genomic_DNA"/>
</dbReference>
<accession>A0A1X0D7A6</accession>
<organism evidence="1 2">
    <name type="scientific">Mycolicibacterium elephantis</name>
    <dbReference type="NCBI Taxonomy" id="81858"/>
    <lineage>
        <taxon>Bacteria</taxon>
        <taxon>Bacillati</taxon>
        <taxon>Actinomycetota</taxon>
        <taxon>Actinomycetes</taxon>
        <taxon>Mycobacteriales</taxon>
        <taxon>Mycobacteriaceae</taxon>
        <taxon>Mycolicibacterium</taxon>
    </lineage>
</organism>
<evidence type="ECO:0000313" key="2">
    <source>
        <dbReference type="Proteomes" id="UP000192772"/>
    </source>
</evidence>
<gene>
    <name evidence="1" type="ORF">BST23_04230</name>
</gene>
<dbReference type="STRING" id="81858.BST23_04230"/>
<dbReference type="OrthoDB" id="3358527at2"/>
<dbReference type="AlphaFoldDB" id="A0A1X0D7A6"/>
<evidence type="ECO:0000313" key="1">
    <source>
        <dbReference type="EMBL" id="ORA68295.1"/>
    </source>
</evidence>
<dbReference type="Proteomes" id="UP000192772">
    <property type="component" value="Unassembled WGS sequence"/>
</dbReference>
<comment type="caution">
    <text evidence="1">The sequence shown here is derived from an EMBL/GenBank/DDBJ whole genome shotgun (WGS) entry which is preliminary data.</text>
</comment>
<proteinExistence type="predicted"/>
<dbReference type="RefSeq" id="WP_083042506.1">
    <property type="nucleotide sequence ID" value="NZ_MVHP01000003.1"/>
</dbReference>
<name>A0A1X0D7A6_9MYCO</name>
<sequence>MQKEVAVVEPEILPVLDRTEAKKLDERIRRMAGVVHGHLEKLKQLVAEAKRGRIHQALGYPSWTAYLADALQGDFHLDRTHRRELVNYLAGEGMSQRAIASIAGVDQKTVSNDLRATEEISSVRQITGLDGRRRRAVPMSRTPRTSPITERAHSLALDLRRMSTRVDNLQADEQFGPKSEEVRALVHGDAKSLIDRLVEFDAALRPE</sequence>
<reference evidence="1 2" key="1">
    <citation type="submission" date="2017-02" db="EMBL/GenBank/DDBJ databases">
        <title>The new phylogeny of genus Mycobacterium.</title>
        <authorList>
            <person name="Tortoli E."/>
            <person name="Trovato A."/>
            <person name="Cirillo D.M."/>
        </authorList>
    </citation>
    <scope>NUCLEOTIDE SEQUENCE [LARGE SCALE GENOMIC DNA]</scope>
    <source>
        <strain evidence="1 2">FI-09383</strain>
    </source>
</reference>
<protein>
    <submittedName>
        <fullName evidence="1">Uncharacterized protein</fullName>
    </submittedName>
</protein>